<keyword evidence="2 8" id="KW-0547">Nucleotide-binding</keyword>
<comment type="function">
    <text evidence="8">Involved in the regulation of the intracellular balance of NAD and NADP, and is a key enzyme in the biosynthesis of NADP. Catalyzes specifically the phosphorylation on 2'-hydroxyl of the adenosine moiety of NAD to yield NADP.</text>
</comment>
<feature type="binding site" evidence="8">
    <location>
        <position position="181"/>
    </location>
    <ligand>
        <name>NAD(+)</name>
        <dbReference type="ChEBI" id="CHEBI:57540"/>
    </ligand>
</feature>
<feature type="binding site" evidence="8">
    <location>
        <begin position="192"/>
        <end position="197"/>
    </location>
    <ligand>
        <name>NAD(+)</name>
        <dbReference type="ChEBI" id="CHEBI:57540"/>
    </ligand>
</feature>
<sequence>MSEFSSIGLIGRQDNANIADSLNALADFLLQREGIKLVVDEAVSNFMQAHSAFPDMLVVPQDELYLHCDLVIVVGGDGSMLKVAGALANQNIPVVGINRGRLGFLTDIRPEELENSLGQVLDGKYKEESRFLLNVSMARGDRKEEIGCALNDVVLHPGIAAQMIEFSLYIDDEFVYQQASDGLIVATPTGSTAYSMSAGGPIMHPKLDAVVLVPMYPHSLSSRPVVIDGKSEIKITVGDRHQMMPQVSCDGSVEFTAEPGDQILVSKKAETLRLLHPVDYNYYATCRSKLGWSQRLGSP</sequence>
<comment type="similarity">
    <text evidence="8">Belongs to the NAD kinase family.</text>
</comment>
<keyword evidence="6 8" id="KW-0520">NAD</keyword>
<feature type="active site" description="Proton acceptor" evidence="8">
    <location>
        <position position="77"/>
    </location>
</feature>
<dbReference type="InterPro" id="IPR002504">
    <property type="entry name" value="NADK"/>
</dbReference>
<feature type="binding site" evidence="8">
    <location>
        <begin position="77"/>
        <end position="78"/>
    </location>
    <ligand>
        <name>NAD(+)</name>
        <dbReference type="ChEBI" id="CHEBI:57540"/>
    </ligand>
</feature>
<dbReference type="Pfam" id="PF20143">
    <property type="entry name" value="NAD_kinase_C"/>
    <property type="match status" value="1"/>
</dbReference>
<dbReference type="GO" id="GO:0006741">
    <property type="term" value="P:NADP+ biosynthetic process"/>
    <property type="evidence" value="ECO:0007669"/>
    <property type="project" value="UniProtKB-UniRule"/>
</dbReference>
<dbReference type="NCBIfam" id="NF002306">
    <property type="entry name" value="PRK01231.1"/>
    <property type="match status" value="1"/>
</dbReference>
<dbReference type="InterPro" id="IPR016064">
    <property type="entry name" value="NAD/diacylglycerol_kinase_sf"/>
</dbReference>
<comment type="caution">
    <text evidence="9">The sequence shown here is derived from an EMBL/GenBank/DDBJ whole genome shotgun (WGS) entry which is preliminary data.</text>
</comment>
<comment type="caution">
    <text evidence="8">Lacks conserved residue(s) required for the propagation of feature annotation.</text>
</comment>
<dbReference type="GO" id="GO:0005737">
    <property type="term" value="C:cytoplasm"/>
    <property type="evidence" value="ECO:0007669"/>
    <property type="project" value="UniProtKB-SubCell"/>
</dbReference>
<dbReference type="HAMAP" id="MF_00361">
    <property type="entry name" value="NAD_kinase"/>
    <property type="match status" value="1"/>
</dbReference>
<dbReference type="GO" id="GO:0051287">
    <property type="term" value="F:NAD binding"/>
    <property type="evidence" value="ECO:0007669"/>
    <property type="project" value="UniProtKB-ARBA"/>
</dbReference>
<dbReference type="InterPro" id="IPR017438">
    <property type="entry name" value="ATP-NAD_kinase_N"/>
</dbReference>
<evidence type="ECO:0000256" key="8">
    <source>
        <dbReference type="HAMAP-Rule" id="MF_00361"/>
    </source>
</evidence>
<keyword evidence="4 8" id="KW-0067">ATP-binding</keyword>
<feature type="binding site" evidence="8">
    <location>
        <position position="82"/>
    </location>
    <ligand>
        <name>NAD(+)</name>
        <dbReference type="ChEBI" id="CHEBI:57540"/>
    </ligand>
</feature>
<comment type="subcellular location">
    <subcellularLocation>
        <location evidence="8">Cytoplasm</location>
    </subcellularLocation>
</comment>
<keyword evidence="5 8" id="KW-0521">NADP</keyword>
<evidence type="ECO:0000313" key="9">
    <source>
        <dbReference type="EMBL" id="PCJ39982.1"/>
    </source>
</evidence>
<comment type="catalytic activity">
    <reaction evidence="7 8">
        <text>NAD(+) + ATP = ADP + NADP(+) + H(+)</text>
        <dbReference type="Rhea" id="RHEA:18629"/>
        <dbReference type="ChEBI" id="CHEBI:15378"/>
        <dbReference type="ChEBI" id="CHEBI:30616"/>
        <dbReference type="ChEBI" id="CHEBI:57540"/>
        <dbReference type="ChEBI" id="CHEBI:58349"/>
        <dbReference type="ChEBI" id="CHEBI:456216"/>
        <dbReference type="EC" id="2.7.1.23"/>
    </reaction>
</comment>
<dbReference type="GO" id="GO:0003951">
    <property type="term" value="F:NAD+ kinase activity"/>
    <property type="evidence" value="ECO:0007669"/>
    <property type="project" value="UniProtKB-UniRule"/>
</dbReference>
<dbReference type="EMBL" id="NVWI01000011">
    <property type="protein sequence ID" value="PCJ39982.1"/>
    <property type="molecule type" value="Genomic_DNA"/>
</dbReference>
<name>A0A2A5C847_9GAMM</name>
<dbReference type="AlphaFoldDB" id="A0A2A5C847"/>
<accession>A0A2A5C847</accession>
<gene>
    <name evidence="8" type="primary">nadK</name>
    <name evidence="9" type="ORF">COA71_12470</name>
</gene>
<comment type="cofactor">
    <cofactor evidence="8">
        <name>a divalent metal cation</name>
        <dbReference type="ChEBI" id="CHEBI:60240"/>
    </cofactor>
</comment>
<dbReference type="Gene3D" id="2.60.200.30">
    <property type="entry name" value="Probable inorganic polyphosphate/atp-NAD kinase, domain 2"/>
    <property type="match status" value="1"/>
</dbReference>
<evidence type="ECO:0000256" key="2">
    <source>
        <dbReference type="ARBA" id="ARBA00022741"/>
    </source>
</evidence>
<dbReference type="PANTHER" id="PTHR20275:SF0">
    <property type="entry name" value="NAD KINASE"/>
    <property type="match status" value="1"/>
</dbReference>
<evidence type="ECO:0000256" key="1">
    <source>
        <dbReference type="ARBA" id="ARBA00022679"/>
    </source>
</evidence>
<dbReference type="GO" id="GO:0005524">
    <property type="term" value="F:ATP binding"/>
    <property type="evidence" value="ECO:0007669"/>
    <property type="project" value="UniProtKB-KW"/>
</dbReference>
<dbReference type="FunFam" id="2.60.200.30:FF:000009">
    <property type="entry name" value="Poly(P)/ATP NAD kinase"/>
    <property type="match status" value="1"/>
</dbReference>
<evidence type="ECO:0000256" key="3">
    <source>
        <dbReference type="ARBA" id="ARBA00022777"/>
    </source>
</evidence>
<dbReference type="PANTHER" id="PTHR20275">
    <property type="entry name" value="NAD KINASE"/>
    <property type="match status" value="1"/>
</dbReference>
<dbReference type="InterPro" id="IPR017437">
    <property type="entry name" value="ATP-NAD_kinase_PpnK-typ_C"/>
</dbReference>
<dbReference type="Pfam" id="PF01513">
    <property type="entry name" value="NAD_kinase"/>
    <property type="match status" value="1"/>
</dbReference>
<evidence type="ECO:0000256" key="5">
    <source>
        <dbReference type="ARBA" id="ARBA00022857"/>
    </source>
</evidence>
<dbReference type="GO" id="GO:0046872">
    <property type="term" value="F:metal ion binding"/>
    <property type="evidence" value="ECO:0007669"/>
    <property type="project" value="UniProtKB-UniRule"/>
</dbReference>
<dbReference type="GO" id="GO:0019674">
    <property type="term" value="P:NAD+ metabolic process"/>
    <property type="evidence" value="ECO:0007669"/>
    <property type="project" value="InterPro"/>
</dbReference>
<evidence type="ECO:0000313" key="10">
    <source>
        <dbReference type="Proteomes" id="UP000228987"/>
    </source>
</evidence>
<keyword evidence="1 8" id="KW-0808">Transferase</keyword>
<keyword evidence="8" id="KW-0963">Cytoplasm</keyword>
<dbReference type="EC" id="2.7.1.23" evidence="8"/>
<dbReference type="Proteomes" id="UP000228987">
    <property type="component" value="Unassembled WGS sequence"/>
</dbReference>
<dbReference type="SUPFAM" id="SSF111331">
    <property type="entry name" value="NAD kinase/diacylglycerol kinase-like"/>
    <property type="match status" value="1"/>
</dbReference>
<evidence type="ECO:0000256" key="4">
    <source>
        <dbReference type="ARBA" id="ARBA00022840"/>
    </source>
</evidence>
<proteinExistence type="inferred from homology"/>
<evidence type="ECO:0000256" key="6">
    <source>
        <dbReference type="ARBA" id="ARBA00023027"/>
    </source>
</evidence>
<reference evidence="10" key="1">
    <citation type="submission" date="2017-08" db="EMBL/GenBank/DDBJ databases">
        <title>A dynamic microbial community with high functional redundancy inhabits the cold, oxic subseafloor aquifer.</title>
        <authorList>
            <person name="Tully B.J."/>
            <person name="Wheat C.G."/>
            <person name="Glazer B.T."/>
            <person name="Huber J.A."/>
        </authorList>
    </citation>
    <scope>NUCLEOTIDE SEQUENCE [LARGE SCALE GENOMIC DNA]</scope>
</reference>
<organism evidence="9 10">
    <name type="scientific">SAR86 cluster bacterium</name>
    <dbReference type="NCBI Taxonomy" id="2030880"/>
    <lineage>
        <taxon>Bacteria</taxon>
        <taxon>Pseudomonadati</taxon>
        <taxon>Pseudomonadota</taxon>
        <taxon>Gammaproteobacteria</taxon>
        <taxon>SAR86 cluster</taxon>
    </lineage>
</organism>
<dbReference type="Gene3D" id="3.40.50.10330">
    <property type="entry name" value="Probable inorganic polyphosphate/atp-NAD kinase, domain 1"/>
    <property type="match status" value="1"/>
</dbReference>
<keyword evidence="3 8" id="KW-0418">Kinase</keyword>
<protein>
    <recommendedName>
        <fullName evidence="8">NAD kinase</fullName>
        <ecNumber evidence="8">2.7.1.23</ecNumber>
    </recommendedName>
    <alternativeName>
        <fullName evidence="8">ATP-dependent NAD kinase</fullName>
    </alternativeName>
</protein>
<evidence type="ECO:0000256" key="7">
    <source>
        <dbReference type="ARBA" id="ARBA00047925"/>
    </source>
</evidence>
<feature type="binding site" evidence="8">
    <location>
        <begin position="151"/>
        <end position="152"/>
    </location>
    <ligand>
        <name>NAD(+)</name>
        <dbReference type="ChEBI" id="CHEBI:57540"/>
    </ligand>
</feature>